<dbReference type="Gene3D" id="3.40.50.150">
    <property type="entry name" value="Vaccinia Virus protein VP39"/>
    <property type="match status" value="1"/>
</dbReference>
<dbReference type="EMBL" id="AFIG01000001">
    <property type="protein sequence ID" value="EGL56050.1"/>
    <property type="molecule type" value="Genomic_DNA"/>
</dbReference>
<evidence type="ECO:0000313" key="3">
    <source>
        <dbReference type="Proteomes" id="UP000003544"/>
    </source>
</evidence>
<dbReference type="AlphaFoldDB" id="F5SUZ0"/>
<reference evidence="2 3" key="1">
    <citation type="journal article" date="2011" name="J. Bacteriol.">
        <title>Draft genome sequence of Methylophaga aminisulfidivorans MP T.</title>
        <authorList>
            <person name="Han G.H."/>
            <person name="Kim W."/>
            <person name="Chun J."/>
            <person name="Kim S.W."/>
        </authorList>
    </citation>
    <scope>NUCLEOTIDE SEQUENCE [LARGE SCALE GENOMIC DNA]</scope>
    <source>
        <strain evidence="3">MP(T)</strain>
    </source>
</reference>
<dbReference type="RefSeq" id="WP_007145936.1">
    <property type="nucleotide sequence ID" value="NZ_AFIG01000001.1"/>
</dbReference>
<dbReference type="GO" id="GO:0006888">
    <property type="term" value="P:endoplasmic reticulum to Golgi vesicle-mediated transport"/>
    <property type="evidence" value="ECO:0007669"/>
    <property type="project" value="TreeGrafter"/>
</dbReference>
<dbReference type="SUPFAM" id="SSF53335">
    <property type="entry name" value="S-adenosyl-L-methionine-dependent methyltransferases"/>
    <property type="match status" value="1"/>
</dbReference>
<dbReference type="NCBIfam" id="TIGR01444">
    <property type="entry name" value="fkbM_fam"/>
    <property type="match status" value="1"/>
</dbReference>
<dbReference type="STRING" id="1026882.MAMP_03044"/>
<accession>F5SUZ0</accession>
<name>F5SUZ0_9GAMM</name>
<gene>
    <name evidence="2" type="ORF">MAMP_03044</name>
</gene>
<evidence type="ECO:0000259" key="1">
    <source>
        <dbReference type="Pfam" id="PF05050"/>
    </source>
</evidence>
<dbReference type="PANTHER" id="PTHR34009:SF2">
    <property type="entry name" value="PROTEIN STAR"/>
    <property type="match status" value="1"/>
</dbReference>
<dbReference type="GO" id="GO:0005886">
    <property type="term" value="C:plasma membrane"/>
    <property type="evidence" value="ECO:0007669"/>
    <property type="project" value="TreeGrafter"/>
</dbReference>
<sequence>MILRRIFDGKKKGVYVDVGAHHPKRFSNTYSLYREFGWSGINIEPNPDLFNLFNSLRRRDINLNIGISCQSKKLDYYMFDEPALNTFDVNVLNDRLSQTRYKHIKTISVEVEPLSDIFDKYLNGQRIDFLSIDVEGFDLDVLKSNDWEKYRPSWVLTEQLNLSNIESLDFEIHEYMKSINYVLFAKTFNTLFYKEARK</sequence>
<organism evidence="2 3">
    <name type="scientific">Methylophaga aminisulfidivorans MP</name>
    <dbReference type="NCBI Taxonomy" id="1026882"/>
    <lineage>
        <taxon>Bacteria</taxon>
        <taxon>Pseudomonadati</taxon>
        <taxon>Pseudomonadota</taxon>
        <taxon>Gammaproteobacteria</taxon>
        <taxon>Thiotrichales</taxon>
        <taxon>Piscirickettsiaceae</taxon>
        <taxon>Methylophaga</taxon>
    </lineage>
</organism>
<dbReference type="Pfam" id="PF05050">
    <property type="entry name" value="Methyltransf_21"/>
    <property type="match status" value="1"/>
</dbReference>
<dbReference type="GO" id="GO:0016197">
    <property type="term" value="P:endosomal transport"/>
    <property type="evidence" value="ECO:0007669"/>
    <property type="project" value="TreeGrafter"/>
</dbReference>
<feature type="domain" description="Methyltransferase FkbM" evidence="1">
    <location>
        <begin position="17"/>
        <end position="182"/>
    </location>
</feature>
<dbReference type="InterPro" id="IPR029063">
    <property type="entry name" value="SAM-dependent_MTases_sf"/>
</dbReference>
<dbReference type="eggNOG" id="COG1196">
    <property type="taxonomic scope" value="Bacteria"/>
</dbReference>
<proteinExistence type="predicted"/>
<dbReference type="InterPro" id="IPR053202">
    <property type="entry name" value="EGF_Rcpt_Signaling_Reg"/>
</dbReference>
<dbReference type="Proteomes" id="UP000003544">
    <property type="component" value="Unassembled WGS sequence"/>
</dbReference>
<evidence type="ECO:0000313" key="2">
    <source>
        <dbReference type="EMBL" id="EGL56050.1"/>
    </source>
</evidence>
<protein>
    <recommendedName>
        <fullName evidence="1">Methyltransferase FkbM domain-containing protein</fullName>
    </recommendedName>
</protein>
<dbReference type="PANTHER" id="PTHR34009">
    <property type="entry name" value="PROTEIN STAR"/>
    <property type="match status" value="1"/>
</dbReference>
<dbReference type="InterPro" id="IPR006342">
    <property type="entry name" value="FkbM_mtfrase"/>
</dbReference>
<dbReference type="GO" id="GO:0005737">
    <property type="term" value="C:cytoplasm"/>
    <property type="evidence" value="ECO:0007669"/>
    <property type="project" value="GOC"/>
</dbReference>
<comment type="caution">
    <text evidence="2">The sequence shown here is derived from an EMBL/GenBank/DDBJ whole genome shotgun (WGS) entry which is preliminary data.</text>
</comment>
<keyword evidence="3" id="KW-1185">Reference proteome</keyword>